<dbReference type="RefSeq" id="WP_091939357.1">
    <property type="nucleotide sequence ID" value="NZ_FOEE01000001.1"/>
</dbReference>
<dbReference type="Gene3D" id="3.30.750.24">
    <property type="entry name" value="STAS domain"/>
    <property type="match status" value="1"/>
</dbReference>
<dbReference type="InterPro" id="IPR002645">
    <property type="entry name" value="STAS_dom"/>
</dbReference>
<feature type="domain" description="STAS" evidence="1">
    <location>
        <begin position="23"/>
        <end position="79"/>
    </location>
</feature>
<evidence type="ECO:0000313" key="3">
    <source>
        <dbReference type="Proteomes" id="UP000198960"/>
    </source>
</evidence>
<evidence type="ECO:0000259" key="1">
    <source>
        <dbReference type="PROSITE" id="PS50801"/>
    </source>
</evidence>
<keyword evidence="3" id="KW-1185">Reference proteome</keyword>
<gene>
    <name evidence="2" type="ORF">SAMN05660991_00282</name>
</gene>
<dbReference type="PROSITE" id="PS50801">
    <property type="entry name" value="STAS"/>
    <property type="match status" value="1"/>
</dbReference>
<dbReference type="STRING" id="673521.SAMN05660991_00282"/>
<evidence type="ECO:0000313" key="2">
    <source>
        <dbReference type="EMBL" id="SEO43378.1"/>
    </source>
</evidence>
<name>A0A1H8PNU3_9ACTN</name>
<accession>A0A1H8PNU3</accession>
<dbReference type="EMBL" id="FOEE01000001">
    <property type="protein sequence ID" value="SEO43378.1"/>
    <property type="molecule type" value="Genomic_DNA"/>
</dbReference>
<dbReference type="SUPFAM" id="SSF52091">
    <property type="entry name" value="SpoIIaa-like"/>
    <property type="match status" value="1"/>
</dbReference>
<dbReference type="Proteomes" id="UP000198960">
    <property type="component" value="Unassembled WGS sequence"/>
</dbReference>
<dbReference type="AlphaFoldDB" id="A0A1H8PNU3"/>
<dbReference type="InterPro" id="IPR036513">
    <property type="entry name" value="STAS_dom_sf"/>
</dbReference>
<proteinExistence type="predicted"/>
<organism evidence="2 3">
    <name type="scientific">Trujillonella endophytica</name>
    <dbReference type="NCBI Taxonomy" id="673521"/>
    <lineage>
        <taxon>Bacteria</taxon>
        <taxon>Bacillati</taxon>
        <taxon>Actinomycetota</taxon>
        <taxon>Actinomycetes</taxon>
        <taxon>Geodermatophilales</taxon>
        <taxon>Geodermatophilaceae</taxon>
        <taxon>Trujillonella</taxon>
    </lineage>
</organism>
<reference evidence="3" key="1">
    <citation type="submission" date="2016-10" db="EMBL/GenBank/DDBJ databases">
        <authorList>
            <person name="Varghese N."/>
            <person name="Submissions S."/>
        </authorList>
    </citation>
    <scope>NUCLEOTIDE SEQUENCE [LARGE SCALE GENOMIC DNA]</scope>
    <source>
        <strain evidence="3">DSM 45413</strain>
    </source>
</reference>
<sequence length="115" mass="11910">MSLSDLRTARGVVRLLNSGSGGVLCLAGEVDVAAVSDFVRRYGREPARVTAIDAGSVTALSPSGLEILLDHLEAARRSGAPADLRTSPAVTRGLAAAGVLREWWPRGDAACAPSR</sequence>
<protein>
    <submittedName>
        <fullName evidence="2">Anti-anti-sigma regulatory factor (Antagonist of anti-sigma factor)</fullName>
    </submittedName>
</protein>
<dbReference type="OrthoDB" id="5198113at2"/>